<keyword evidence="1" id="KW-0012">Acyltransferase</keyword>
<protein>
    <submittedName>
        <fullName evidence="1">Acyl-CoA N-acyltransferases (NAT) superfamily protein</fullName>
    </submittedName>
</protein>
<sequence length="133" mass="14853">MAYASLAYFNTTTSTNSNIRDGGAQAVRRENVWKKTDSRNRQKVPLLKSVRDCQRSMRTVPLGILMAPPTPTTTATFAIEDKQAGANGVWVLDLYLMVVKELVWLLSLAAQWMMLPSLEVKYSKLEVSMGDVV</sequence>
<keyword evidence="1" id="KW-0808">Transferase</keyword>
<dbReference type="EMBL" id="BJWL01000018">
    <property type="protein sequence ID" value="GFZ05844.1"/>
    <property type="molecule type" value="Genomic_DNA"/>
</dbReference>
<name>A0A7J0G4Y1_9ERIC</name>
<gene>
    <name evidence="1" type="ORF">Acr_18g0000140</name>
</gene>
<keyword evidence="2" id="KW-1185">Reference proteome</keyword>
<evidence type="ECO:0000313" key="1">
    <source>
        <dbReference type="EMBL" id="GFZ05844.1"/>
    </source>
</evidence>
<accession>A0A7J0G4Y1</accession>
<evidence type="ECO:0000313" key="2">
    <source>
        <dbReference type="Proteomes" id="UP000585474"/>
    </source>
</evidence>
<dbReference type="Proteomes" id="UP000585474">
    <property type="component" value="Unassembled WGS sequence"/>
</dbReference>
<dbReference type="AlphaFoldDB" id="A0A7J0G4Y1"/>
<organism evidence="1 2">
    <name type="scientific">Actinidia rufa</name>
    <dbReference type="NCBI Taxonomy" id="165716"/>
    <lineage>
        <taxon>Eukaryota</taxon>
        <taxon>Viridiplantae</taxon>
        <taxon>Streptophyta</taxon>
        <taxon>Embryophyta</taxon>
        <taxon>Tracheophyta</taxon>
        <taxon>Spermatophyta</taxon>
        <taxon>Magnoliopsida</taxon>
        <taxon>eudicotyledons</taxon>
        <taxon>Gunneridae</taxon>
        <taxon>Pentapetalae</taxon>
        <taxon>asterids</taxon>
        <taxon>Ericales</taxon>
        <taxon>Actinidiaceae</taxon>
        <taxon>Actinidia</taxon>
    </lineage>
</organism>
<dbReference type="GO" id="GO:0016746">
    <property type="term" value="F:acyltransferase activity"/>
    <property type="evidence" value="ECO:0007669"/>
    <property type="project" value="UniProtKB-KW"/>
</dbReference>
<proteinExistence type="predicted"/>
<comment type="caution">
    <text evidence="1">The sequence shown here is derived from an EMBL/GenBank/DDBJ whole genome shotgun (WGS) entry which is preliminary data.</text>
</comment>
<reference evidence="1 2" key="1">
    <citation type="submission" date="2019-07" db="EMBL/GenBank/DDBJ databases">
        <title>De Novo Assembly of kiwifruit Actinidia rufa.</title>
        <authorList>
            <person name="Sugita-Konishi S."/>
            <person name="Sato K."/>
            <person name="Mori E."/>
            <person name="Abe Y."/>
            <person name="Kisaki G."/>
            <person name="Hamano K."/>
            <person name="Suezawa K."/>
            <person name="Otani M."/>
            <person name="Fukuda T."/>
            <person name="Manabe T."/>
            <person name="Gomi K."/>
            <person name="Tabuchi M."/>
            <person name="Akimitsu K."/>
            <person name="Kataoka I."/>
        </authorList>
    </citation>
    <scope>NUCLEOTIDE SEQUENCE [LARGE SCALE GENOMIC DNA]</scope>
    <source>
        <strain evidence="2">cv. Fuchu</strain>
    </source>
</reference>